<keyword evidence="3" id="KW-0998">Cell outer membrane</keyword>
<comment type="subcellular location">
    <subcellularLocation>
        <location evidence="1">Cell outer membrane</location>
    </subcellularLocation>
</comment>
<dbReference type="PROSITE" id="PS51123">
    <property type="entry name" value="OMPA_2"/>
    <property type="match status" value="1"/>
</dbReference>
<dbReference type="Gene3D" id="3.30.1330.60">
    <property type="entry name" value="OmpA-like domain"/>
    <property type="match status" value="1"/>
</dbReference>
<dbReference type="PANTHER" id="PTHR30329">
    <property type="entry name" value="STATOR ELEMENT OF FLAGELLAR MOTOR COMPLEX"/>
    <property type="match status" value="1"/>
</dbReference>
<name>A0A5R9KQ05_9BACT</name>
<dbReference type="Pfam" id="PF00691">
    <property type="entry name" value="OmpA"/>
    <property type="match status" value="1"/>
</dbReference>
<evidence type="ECO:0000256" key="3">
    <source>
        <dbReference type="ARBA" id="ARBA00023237"/>
    </source>
</evidence>
<evidence type="ECO:0000313" key="8">
    <source>
        <dbReference type="Proteomes" id="UP000306402"/>
    </source>
</evidence>
<dbReference type="SUPFAM" id="SSF103088">
    <property type="entry name" value="OmpA-like"/>
    <property type="match status" value="1"/>
</dbReference>
<protein>
    <submittedName>
        <fullName evidence="7">OmpA family protein</fullName>
    </submittedName>
</protein>
<dbReference type="PANTHER" id="PTHR30329:SF21">
    <property type="entry name" value="LIPOPROTEIN YIAD-RELATED"/>
    <property type="match status" value="1"/>
</dbReference>
<dbReference type="EMBL" id="VCEJ01000008">
    <property type="protein sequence ID" value="TLU98313.1"/>
    <property type="molecule type" value="Genomic_DNA"/>
</dbReference>
<evidence type="ECO:0000256" key="2">
    <source>
        <dbReference type="ARBA" id="ARBA00023136"/>
    </source>
</evidence>
<dbReference type="PRINTS" id="PR01021">
    <property type="entry name" value="OMPADOMAIN"/>
</dbReference>
<dbReference type="InterPro" id="IPR036737">
    <property type="entry name" value="OmpA-like_sf"/>
</dbReference>
<sequence>MEVKAAGYQAYNGNLILDKTDEEPRTYIIKLNRVHTILSVNIINARTGMQAQLMEESKSVIPWNRINDGHYYAEVSPGKSYRLGVSGANQSDFSTAVASLKEGLTLKSIRIPEREPAAAAKAVSESSEASAPATAPAVRTSGTGGASAAGAPATKPKTGIIASDRTLYFPRSDYKLPVQSRTYLDSLASYVTENKGKGLRITGHTDNVGNPNLNVTLSEYRVRVITRYLVNKGVPENMIVASGEGSKHPVVPNDTEENRRKNRRVEVQIVDLQETRN</sequence>
<evidence type="ECO:0000313" key="7">
    <source>
        <dbReference type="EMBL" id="TLU98313.1"/>
    </source>
</evidence>
<comment type="caution">
    <text evidence="7">The sequence shown here is derived from an EMBL/GenBank/DDBJ whole genome shotgun (WGS) entry which is preliminary data.</text>
</comment>
<dbReference type="GO" id="GO:0009279">
    <property type="term" value="C:cell outer membrane"/>
    <property type="evidence" value="ECO:0007669"/>
    <property type="project" value="UniProtKB-SubCell"/>
</dbReference>
<organism evidence="7 8">
    <name type="scientific">Dyadobacter luticola</name>
    <dbReference type="NCBI Taxonomy" id="1979387"/>
    <lineage>
        <taxon>Bacteria</taxon>
        <taxon>Pseudomonadati</taxon>
        <taxon>Bacteroidota</taxon>
        <taxon>Cytophagia</taxon>
        <taxon>Cytophagales</taxon>
        <taxon>Spirosomataceae</taxon>
        <taxon>Dyadobacter</taxon>
    </lineage>
</organism>
<reference evidence="7 8" key="1">
    <citation type="submission" date="2019-05" db="EMBL/GenBank/DDBJ databases">
        <authorList>
            <person name="Qu J.-H."/>
        </authorList>
    </citation>
    <scope>NUCLEOTIDE SEQUENCE [LARGE SCALE GENOMIC DNA]</scope>
    <source>
        <strain evidence="7 8">T17</strain>
    </source>
</reference>
<dbReference type="Proteomes" id="UP000306402">
    <property type="component" value="Unassembled WGS sequence"/>
</dbReference>
<proteinExistence type="predicted"/>
<dbReference type="InterPro" id="IPR050330">
    <property type="entry name" value="Bact_OuterMem_StrucFunc"/>
</dbReference>
<keyword evidence="2 4" id="KW-0472">Membrane</keyword>
<dbReference type="InterPro" id="IPR006664">
    <property type="entry name" value="OMP_bac"/>
</dbReference>
<feature type="domain" description="OmpA-like" evidence="6">
    <location>
        <begin position="156"/>
        <end position="273"/>
    </location>
</feature>
<evidence type="ECO:0000256" key="1">
    <source>
        <dbReference type="ARBA" id="ARBA00004442"/>
    </source>
</evidence>
<dbReference type="InterPro" id="IPR006665">
    <property type="entry name" value="OmpA-like"/>
</dbReference>
<evidence type="ECO:0000259" key="6">
    <source>
        <dbReference type="PROSITE" id="PS51123"/>
    </source>
</evidence>
<accession>A0A5R9KQ05</accession>
<evidence type="ECO:0000256" key="4">
    <source>
        <dbReference type="PROSITE-ProRule" id="PRU00473"/>
    </source>
</evidence>
<evidence type="ECO:0000256" key="5">
    <source>
        <dbReference type="SAM" id="MobiDB-lite"/>
    </source>
</evidence>
<feature type="region of interest" description="Disordered" evidence="5">
    <location>
        <begin position="118"/>
        <end position="157"/>
    </location>
</feature>
<dbReference type="CDD" id="cd07185">
    <property type="entry name" value="OmpA_C-like"/>
    <property type="match status" value="1"/>
</dbReference>
<keyword evidence="8" id="KW-1185">Reference proteome</keyword>
<feature type="compositionally biased region" description="Low complexity" evidence="5">
    <location>
        <begin position="148"/>
        <end position="157"/>
    </location>
</feature>
<dbReference type="AlphaFoldDB" id="A0A5R9KQ05"/>
<dbReference type="OrthoDB" id="946517at2"/>
<feature type="region of interest" description="Disordered" evidence="5">
    <location>
        <begin position="243"/>
        <end position="265"/>
    </location>
</feature>
<feature type="compositionally biased region" description="Low complexity" evidence="5">
    <location>
        <begin position="118"/>
        <end position="141"/>
    </location>
</feature>
<gene>
    <name evidence="7" type="ORF">FEN17_24750</name>
</gene>